<dbReference type="InterPro" id="IPR050352">
    <property type="entry name" value="ABCG_transporters"/>
</dbReference>
<dbReference type="SMART" id="SM00382">
    <property type="entry name" value="AAA"/>
    <property type="match status" value="1"/>
</dbReference>
<feature type="compositionally biased region" description="Acidic residues" evidence="9">
    <location>
        <begin position="780"/>
        <end position="794"/>
    </location>
</feature>
<keyword evidence="14" id="KW-1185">Reference proteome</keyword>
<feature type="transmembrane region" description="Helical" evidence="10">
    <location>
        <begin position="1039"/>
        <end position="1059"/>
    </location>
</feature>
<dbReference type="AlphaFoldDB" id="A0AAW1PZ69"/>
<keyword evidence="8 10" id="KW-0472">Membrane</keyword>
<feature type="transmembrane region" description="Helical" evidence="10">
    <location>
        <begin position="932"/>
        <end position="951"/>
    </location>
</feature>
<feature type="transmembrane region" description="Helical" evidence="10">
    <location>
        <begin position="1142"/>
        <end position="1162"/>
    </location>
</feature>
<protein>
    <recommendedName>
        <fullName evidence="12">ABC transporter domain-containing protein</fullName>
    </recommendedName>
</protein>
<dbReference type="GO" id="GO:0140359">
    <property type="term" value="F:ABC-type transporter activity"/>
    <property type="evidence" value="ECO:0007669"/>
    <property type="project" value="InterPro"/>
</dbReference>
<dbReference type="InterPro" id="IPR003593">
    <property type="entry name" value="AAA+_ATPase"/>
</dbReference>
<evidence type="ECO:0000256" key="7">
    <source>
        <dbReference type="ARBA" id="ARBA00022989"/>
    </source>
</evidence>
<dbReference type="PROSITE" id="PS00211">
    <property type="entry name" value="ABC_TRANSPORTER_1"/>
    <property type="match status" value="1"/>
</dbReference>
<evidence type="ECO:0000256" key="1">
    <source>
        <dbReference type="ARBA" id="ARBA00004141"/>
    </source>
</evidence>
<feature type="chain" id="PRO_5043643236" description="ABC transporter domain-containing protein" evidence="11">
    <location>
        <begin position="25"/>
        <end position="1164"/>
    </location>
</feature>
<dbReference type="Proteomes" id="UP001465755">
    <property type="component" value="Unassembled WGS sequence"/>
</dbReference>
<evidence type="ECO:0000259" key="12">
    <source>
        <dbReference type="PROSITE" id="PS50893"/>
    </source>
</evidence>
<comment type="caution">
    <text evidence="13">The sequence shown here is derived from an EMBL/GenBank/DDBJ whole genome shotgun (WGS) entry which is preliminary data.</text>
</comment>
<keyword evidence="6" id="KW-0067">ATP-binding</keyword>
<dbReference type="InterPro" id="IPR017871">
    <property type="entry name" value="ABC_transporter-like_CS"/>
</dbReference>
<dbReference type="GO" id="GO:0016020">
    <property type="term" value="C:membrane"/>
    <property type="evidence" value="ECO:0007669"/>
    <property type="project" value="UniProtKB-SubCell"/>
</dbReference>
<name>A0AAW1PZ69_9CHLO</name>
<dbReference type="GO" id="GO:0005524">
    <property type="term" value="F:ATP binding"/>
    <property type="evidence" value="ECO:0007669"/>
    <property type="project" value="UniProtKB-KW"/>
</dbReference>
<proteinExistence type="inferred from homology"/>
<gene>
    <name evidence="13" type="ORF">WJX73_006860</name>
</gene>
<comment type="similarity">
    <text evidence="2">Belongs to the ABC transporter superfamily. ABCG family. Eye pigment precursor importer (TC 3.A.1.204) subfamily.</text>
</comment>
<accession>A0AAW1PZ69</accession>
<organism evidence="13 14">
    <name type="scientific">Symbiochloris irregularis</name>
    <dbReference type="NCBI Taxonomy" id="706552"/>
    <lineage>
        <taxon>Eukaryota</taxon>
        <taxon>Viridiplantae</taxon>
        <taxon>Chlorophyta</taxon>
        <taxon>core chlorophytes</taxon>
        <taxon>Trebouxiophyceae</taxon>
        <taxon>Trebouxiales</taxon>
        <taxon>Trebouxiaceae</taxon>
        <taxon>Symbiochloris</taxon>
    </lineage>
</organism>
<evidence type="ECO:0000256" key="5">
    <source>
        <dbReference type="ARBA" id="ARBA00022741"/>
    </source>
</evidence>
<dbReference type="SUPFAM" id="SSF52540">
    <property type="entry name" value="P-loop containing nucleoside triphosphate hydrolases"/>
    <property type="match status" value="1"/>
</dbReference>
<evidence type="ECO:0000256" key="4">
    <source>
        <dbReference type="ARBA" id="ARBA00022692"/>
    </source>
</evidence>
<feature type="transmembrane region" description="Helical" evidence="10">
    <location>
        <begin position="1003"/>
        <end position="1027"/>
    </location>
</feature>
<dbReference type="Pfam" id="PF19055">
    <property type="entry name" value="ABC2_membrane_7"/>
    <property type="match status" value="2"/>
</dbReference>
<dbReference type="InterPro" id="IPR003439">
    <property type="entry name" value="ABC_transporter-like_ATP-bd"/>
</dbReference>
<comment type="subcellular location">
    <subcellularLocation>
        <location evidence="1">Membrane</location>
        <topology evidence="1">Multi-pass membrane protein</topology>
    </subcellularLocation>
</comment>
<keyword evidence="11" id="KW-0732">Signal</keyword>
<dbReference type="Gene3D" id="3.40.50.300">
    <property type="entry name" value="P-loop containing nucleotide triphosphate hydrolases"/>
    <property type="match status" value="1"/>
</dbReference>
<keyword evidence="3" id="KW-0813">Transport</keyword>
<dbReference type="Pfam" id="PF00005">
    <property type="entry name" value="ABC_tran"/>
    <property type="match status" value="1"/>
</dbReference>
<dbReference type="PROSITE" id="PS50893">
    <property type="entry name" value="ABC_TRANSPORTER_2"/>
    <property type="match status" value="1"/>
</dbReference>
<evidence type="ECO:0000256" key="3">
    <source>
        <dbReference type="ARBA" id="ARBA00022448"/>
    </source>
</evidence>
<keyword evidence="4 10" id="KW-0812">Transmembrane</keyword>
<evidence type="ECO:0000256" key="10">
    <source>
        <dbReference type="SAM" id="Phobius"/>
    </source>
</evidence>
<feature type="region of interest" description="Disordered" evidence="9">
    <location>
        <begin position="774"/>
        <end position="802"/>
    </location>
</feature>
<dbReference type="InterPro" id="IPR043926">
    <property type="entry name" value="ABCG_dom"/>
</dbReference>
<feature type="signal peptide" evidence="11">
    <location>
        <begin position="1"/>
        <end position="24"/>
    </location>
</feature>
<evidence type="ECO:0000313" key="14">
    <source>
        <dbReference type="Proteomes" id="UP001465755"/>
    </source>
</evidence>
<keyword evidence="5" id="KW-0547">Nucleotide-binding</keyword>
<feature type="domain" description="ABC transporter" evidence="12">
    <location>
        <begin position="473"/>
        <end position="715"/>
    </location>
</feature>
<dbReference type="PANTHER" id="PTHR48041">
    <property type="entry name" value="ABC TRANSPORTER G FAMILY MEMBER 28"/>
    <property type="match status" value="1"/>
</dbReference>
<evidence type="ECO:0000256" key="11">
    <source>
        <dbReference type="SAM" id="SignalP"/>
    </source>
</evidence>
<keyword evidence="7 10" id="KW-1133">Transmembrane helix</keyword>
<evidence type="ECO:0000256" key="6">
    <source>
        <dbReference type="ARBA" id="ARBA00022840"/>
    </source>
</evidence>
<dbReference type="GO" id="GO:0016887">
    <property type="term" value="F:ATP hydrolysis activity"/>
    <property type="evidence" value="ECO:0007669"/>
    <property type="project" value="InterPro"/>
</dbReference>
<dbReference type="FunFam" id="3.40.50.300:FF:000367">
    <property type="entry name" value="ABC transporter G family member 24"/>
    <property type="match status" value="1"/>
</dbReference>
<sequence length="1164" mass="127226">MKSAKALVLLCAVLLPLCLPSAAAVGAAAASAGGKPSWPFPQGPGDPPVDIGPLQEKFLQLVDGVWDKVSARVGFCLGSSQQRVLRLMQASFPVPLPVGPSDDEVCGNATRVAAALCGRTDMEEYYKYLLLTDNLEKGGAPEAMACCPGYFCPPMLTCMMPCPLGAFCPRAVPRPPPWRWVEGSAQETSWCAPYAYRERSGIGCGGADKWTIIPVAPYPGRNTWWDFGSGNLFCNGGWFCPNTTTRLPCPEGYFCRRGSESYQRCPPLMKCPQYTEVPDENHAGFTMDACLFFGLWLLWQVSTWYNDMIKRMSLRTRLKITAAPSEYESVEQPAAQGIDVRLTELRQEHDLHDGGKSADASGVHTPLPPRAGAFARVIARLSPSKRHLSPPADVEGTEGSFTEPVWAGFEGPNMAPSPTRLPLMTNPLSHQGEGEDDILPEQSAMSGGLPNLLTSPLSGMHGGYAPNRIQLHVEFTNLSLRLKSTGKKVLAGVTGSLRAACLTAIMGPSGAGKTTLMNTLAGKASYGKRRGLIQVNGQPDSLDNFTRVMGFVPQDDIMHVNLTVEENLMFSARYRLPSHYTHSQHVFYVERAIQVLQLEEVRGEVVGDEEVRGISGGQRKRANIGLELVADPLLLFLDEPTSGLDSTSSKLVVAALQQVTRMGVTATAVIHQPSFGIFLMFDDLLLLCKGGRTAYYGRLASVQDYFESLGYVLPLHANPADVYMDIIAGLFGPSQPARQQGSTAASPDAQSAAPADRLITAEDLPAMWEAHTCEGRQSSEGDEGGLLSDEEDVEQSLQRTGALERPKPIAGGMGLKHWKVWLRSAWVAIIVARALARQRFNLLRHDVVSLLPNLRRWQRGQPLLTRPSAFRDEEEDNTRGWLAQGRALFASRRDSLATTRAAKASRRFTPGLRAQFRWCCERGIVQRMREPLAAFLNYGIFAITGSLLGMMSDRGRGTIMHVDVDTLYNNVALGLLSTVSGLKTFGAHRAIFRREAASGLNKLAYFLALDLLGNAGTLMRAMLYLVMYQSFAQPRAVLWQMYIVTSGIIYACMGIAYFLSQVLEPAAGQLTAAVVALMSSLTARNHHAPGMMGMLYQISFARWGLEGYIIAEANRLTGVWLLARCADLQALDMDVTQFGRCIAMLGFIGVLFRFLAILIMYVRT</sequence>
<evidence type="ECO:0000313" key="13">
    <source>
        <dbReference type="EMBL" id="KAK9813958.1"/>
    </source>
</evidence>
<dbReference type="InterPro" id="IPR027417">
    <property type="entry name" value="P-loop_NTPase"/>
</dbReference>
<dbReference type="EMBL" id="JALJOQ010000002">
    <property type="protein sequence ID" value="KAK9813958.1"/>
    <property type="molecule type" value="Genomic_DNA"/>
</dbReference>
<evidence type="ECO:0000256" key="8">
    <source>
        <dbReference type="ARBA" id="ARBA00023136"/>
    </source>
</evidence>
<reference evidence="13 14" key="1">
    <citation type="journal article" date="2024" name="Nat. Commun.">
        <title>Phylogenomics reveals the evolutionary origins of lichenization in chlorophyte algae.</title>
        <authorList>
            <person name="Puginier C."/>
            <person name="Libourel C."/>
            <person name="Otte J."/>
            <person name="Skaloud P."/>
            <person name="Haon M."/>
            <person name="Grisel S."/>
            <person name="Petersen M."/>
            <person name="Berrin J.G."/>
            <person name="Delaux P.M."/>
            <person name="Dal Grande F."/>
            <person name="Keller J."/>
        </authorList>
    </citation>
    <scope>NUCLEOTIDE SEQUENCE [LARGE SCALE GENOMIC DNA]</scope>
    <source>
        <strain evidence="13 14">SAG 2036</strain>
    </source>
</reference>
<dbReference type="PANTHER" id="PTHR48041:SF91">
    <property type="entry name" value="ABC TRANSPORTER G FAMILY MEMBER 28"/>
    <property type="match status" value="1"/>
</dbReference>
<evidence type="ECO:0000256" key="2">
    <source>
        <dbReference type="ARBA" id="ARBA00005814"/>
    </source>
</evidence>
<evidence type="ECO:0000256" key="9">
    <source>
        <dbReference type="SAM" id="MobiDB-lite"/>
    </source>
</evidence>